<dbReference type="Gene3D" id="1.10.443.10">
    <property type="entry name" value="Intergrase catalytic core"/>
    <property type="match status" value="1"/>
</dbReference>
<proteinExistence type="predicted"/>
<keyword evidence="1" id="KW-0233">DNA recombination</keyword>
<dbReference type="InterPro" id="IPR013762">
    <property type="entry name" value="Integrase-like_cat_sf"/>
</dbReference>
<name>W4RVE3_9BACI</name>
<dbReference type="GO" id="GO:0006310">
    <property type="term" value="P:DNA recombination"/>
    <property type="evidence" value="ECO:0007669"/>
    <property type="project" value="UniProtKB-KW"/>
</dbReference>
<dbReference type="RefSeq" id="WP_023626606.1">
    <property type="nucleotide sequence ID" value="NZ_BAUW01000149.1"/>
</dbReference>
<evidence type="ECO:0000256" key="1">
    <source>
        <dbReference type="ARBA" id="ARBA00023172"/>
    </source>
</evidence>
<gene>
    <name evidence="2" type="ORF">JCM21738_5360</name>
</gene>
<reference evidence="2 3" key="1">
    <citation type="submission" date="2013-12" db="EMBL/GenBank/DDBJ databases">
        <title>NBRP : Genome information of microbial organism related human and environment.</title>
        <authorList>
            <person name="Hattori M."/>
            <person name="Oshima K."/>
            <person name="Inaba H."/>
            <person name="Suda W."/>
            <person name="Sakamoto M."/>
            <person name="Iino T."/>
            <person name="Kitahara M."/>
            <person name="Oshida Y."/>
            <person name="Iida T."/>
            <person name="Kudo T."/>
            <person name="Itoh T."/>
            <person name="Ahmed I."/>
            <person name="Ohkuma M."/>
        </authorList>
    </citation>
    <scope>NUCLEOTIDE SEQUENCE [LARGE SCALE GENOMIC DNA]</scope>
    <source>
        <strain evidence="2 3">JCM 21738</strain>
    </source>
</reference>
<dbReference type="eggNOG" id="COG0582">
    <property type="taxonomic scope" value="Bacteria"/>
</dbReference>
<protein>
    <recommendedName>
        <fullName evidence="4">Integrase</fullName>
    </recommendedName>
</protein>
<evidence type="ECO:0000313" key="2">
    <source>
        <dbReference type="EMBL" id="GAE48271.1"/>
    </source>
</evidence>
<dbReference type="InterPro" id="IPR011010">
    <property type="entry name" value="DNA_brk_join_enz"/>
</dbReference>
<dbReference type="GO" id="GO:0003677">
    <property type="term" value="F:DNA binding"/>
    <property type="evidence" value="ECO:0007669"/>
    <property type="project" value="InterPro"/>
</dbReference>
<keyword evidence="3" id="KW-1185">Reference proteome</keyword>
<sequence length="571" mass="68051">MITEKNIIHLSELHAFNEEEYTDEYSLSLAKEMLDKEQENSPFSHLAFEEDTWELYIESQGSSRKIKFEEVAKLVRFHPQFDETKFVLIVKCWVASLIHQFSINYADSMFRYLVQFLDLSKMLDSSKLQEVELVLTKKTSKRIQYDMALSTLNFIEYYPFLDKESRYGPLLFDIKEANHVSKRDDAQRDLPPTKEVHLFHWIMRDYFKGLDRNSEEYLLYFPIYLWWNLTMLIPLRPCEFCTIKRNALIEKDHQYYIKLPREKQPKNRVQVVDKIKIPFQMAKEILHYQNRIRDFYPAKTLLHPSLVKTKKDKLGYTTTRHLYLLQLFYRDVVGGKYGLTMLLDKKRNIPVSDTREKPLVDITKPIATGDTRHFSMLNLMRQGYHPLEIARLAGHTSIYSQQGYYSHLEYWVDTEVLQLMERLSADLESSETVDFDDDDFKTQFIFNTGASLDKIPLDLGYCTDPTQNCPVEDHFACPHYRLTEYEYMNRQAEIEEAYKRSNTHIKHLLSVLTNLQKIAQKHTDTDYEFSDNDVLYNKDLIEIKKQLDVALHWHSRVQHHFTHSKKYKKKR</sequence>
<accession>W4RVE3</accession>
<dbReference type="AlphaFoldDB" id="W4RVE3"/>
<organism evidence="2 3">
    <name type="scientific">Mesobacillus boroniphilus JCM 21738</name>
    <dbReference type="NCBI Taxonomy" id="1294265"/>
    <lineage>
        <taxon>Bacteria</taxon>
        <taxon>Bacillati</taxon>
        <taxon>Bacillota</taxon>
        <taxon>Bacilli</taxon>
        <taxon>Bacillales</taxon>
        <taxon>Bacillaceae</taxon>
        <taxon>Mesobacillus</taxon>
    </lineage>
</organism>
<dbReference type="EMBL" id="BAUW01000149">
    <property type="protein sequence ID" value="GAE48271.1"/>
    <property type="molecule type" value="Genomic_DNA"/>
</dbReference>
<dbReference type="SUPFAM" id="SSF56349">
    <property type="entry name" value="DNA breaking-rejoining enzymes"/>
    <property type="match status" value="1"/>
</dbReference>
<evidence type="ECO:0000313" key="3">
    <source>
        <dbReference type="Proteomes" id="UP000018949"/>
    </source>
</evidence>
<dbReference type="GO" id="GO:0015074">
    <property type="term" value="P:DNA integration"/>
    <property type="evidence" value="ECO:0007669"/>
    <property type="project" value="InterPro"/>
</dbReference>
<evidence type="ECO:0008006" key="4">
    <source>
        <dbReference type="Google" id="ProtNLM"/>
    </source>
</evidence>
<dbReference type="Proteomes" id="UP000018949">
    <property type="component" value="Unassembled WGS sequence"/>
</dbReference>
<comment type="caution">
    <text evidence="2">The sequence shown here is derived from an EMBL/GenBank/DDBJ whole genome shotgun (WGS) entry which is preliminary data.</text>
</comment>